<dbReference type="KEGG" id="vdi:Vdis_1862"/>
<proteinExistence type="predicted"/>
<dbReference type="RefSeq" id="WP_013336959.1">
    <property type="nucleotide sequence ID" value="NC_014537.1"/>
</dbReference>
<organism evidence="1 2">
    <name type="scientific">Vulcanisaeta distributa (strain DSM 14429 / JCM 11212 / NBRC 100878 / IC-017)</name>
    <dbReference type="NCBI Taxonomy" id="572478"/>
    <lineage>
        <taxon>Archaea</taxon>
        <taxon>Thermoproteota</taxon>
        <taxon>Thermoprotei</taxon>
        <taxon>Thermoproteales</taxon>
        <taxon>Thermoproteaceae</taxon>
        <taxon>Vulcanisaeta</taxon>
    </lineage>
</organism>
<dbReference type="HOGENOM" id="CLU_169407_0_0_2"/>
<dbReference type="InterPro" id="IPR012340">
    <property type="entry name" value="NA-bd_OB-fold"/>
</dbReference>
<accession>E1QV43</accession>
<sequence>MQLSGDFRVMNVKGTDYKGIVRLEMSSESGVSLALEYPRDVIGVDIKQGDNVKVSISNEKDPNYASNWDVYMNGVVYYVGGNIIKISIGGLIMDVNNFKNDVKVGEKVYIGLKVLK</sequence>
<dbReference type="Proteomes" id="UP000006681">
    <property type="component" value="Chromosome"/>
</dbReference>
<name>E1QV43_VULDI</name>
<evidence type="ECO:0000313" key="1">
    <source>
        <dbReference type="EMBL" id="ADN51234.1"/>
    </source>
</evidence>
<keyword evidence="2" id="KW-1185">Reference proteome</keyword>
<dbReference type="eggNOG" id="arCOG04271">
    <property type="taxonomic scope" value="Archaea"/>
</dbReference>
<dbReference type="GeneID" id="9752808"/>
<evidence type="ECO:0000313" key="2">
    <source>
        <dbReference type="Proteomes" id="UP000006681"/>
    </source>
</evidence>
<protein>
    <submittedName>
        <fullName evidence="1">Uncharacterized protein</fullName>
    </submittedName>
</protein>
<dbReference type="OrthoDB" id="26752at2157"/>
<reference evidence="1 2" key="1">
    <citation type="journal article" date="2010" name="Stand. Genomic Sci.">
        <title>Complete genome sequence of Vulcanisaeta distributa type strain (IC-017).</title>
        <authorList>
            <person name="Mavromatis K."/>
            <person name="Sikorski J."/>
            <person name="Pabst E."/>
            <person name="Teshima H."/>
            <person name="Lapidus A."/>
            <person name="Lucas S."/>
            <person name="Nolan M."/>
            <person name="Glavina Del Rio T."/>
            <person name="Cheng J.F."/>
            <person name="Bruce D."/>
            <person name="Goodwin L."/>
            <person name="Pitluck S."/>
            <person name="Liolios K."/>
            <person name="Ivanova N."/>
            <person name="Mikhailova N."/>
            <person name="Pati A."/>
            <person name="Chen A."/>
            <person name="Palaniappan K."/>
            <person name="Land M."/>
            <person name="Hauser L."/>
            <person name="Chang Y.J."/>
            <person name="Jeffries C.D."/>
            <person name="Rohde M."/>
            <person name="Spring S."/>
            <person name="Goker M."/>
            <person name="Wirth R."/>
            <person name="Woyke T."/>
            <person name="Bristow J."/>
            <person name="Eisen J.A."/>
            <person name="Markowitz V."/>
            <person name="Hugenholtz P."/>
            <person name="Klenk H.P."/>
            <person name="Kyrpides N.C."/>
        </authorList>
    </citation>
    <scope>NUCLEOTIDE SEQUENCE [LARGE SCALE GENOMIC DNA]</scope>
    <source>
        <strain evidence="2">DSM 14429 / JCM 11212 / NBRC 100878 / IC-017</strain>
    </source>
</reference>
<gene>
    <name evidence="1" type="ordered locus">Vdis_1862</name>
</gene>
<dbReference type="Gene3D" id="2.40.50.140">
    <property type="entry name" value="Nucleic acid-binding proteins"/>
    <property type="match status" value="1"/>
</dbReference>
<dbReference type="EMBL" id="CP002100">
    <property type="protein sequence ID" value="ADN51234.1"/>
    <property type="molecule type" value="Genomic_DNA"/>
</dbReference>
<dbReference type="STRING" id="572478.Vdis_1862"/>
<reference evidence="2" key="2">
    <citation type="journal article" date="2010" name="Stand. Genomic Sci.">
        <title>Complete genome sequence of Vulcanisaeta distributa type strain (IC-017T).</title>
        <authorList>
            <person name="Mavromatis K."/>
            <person name="Sikorski J."/>
            <person name="Pabst E."/>
            <person name="Teshima H."/>
            <person name="Lapidus A."/>
            <person name="Lucas S."/>
            <person name="Nolan M."/>
            <person name="Glavina Del Rio T."/>
            <person name="Cheng J."/>
            <person name="Bruce D."/>
            <person name="Goodwin L."/>
            <person name="Pitluck S."/>
            <person name="Liolios K."/>
            <person name="Ivanova N."/>
            <person name="Mikhailova N."/>
            <person name="Pati A."/>
            <person name="Chen A."/>
            <person name="Palaniappan K."/>
            <person name="Land M."/>
            <person name="Hauser L."/>
            <person name="Chang Y."/>
            <person name="Jeffries C."/>
            <person name="Rohde M."/>
            <person name="Spring S."/>
            <person name="Goker M."/>
            <person name="Wirth R."/>
            <person name="Woyke T."/>
            <person name="Bristow J."/>
            <person name="Eisen J."/>
            <person name="Markowitz V."/>
            <person name="Hugenholtz P."/>
            <person name="Klenk H."/>
            <person name="Kyrpides N."/>
        </authorList>
    </citation>
    <scope>NUCLEOTIDE SEQUENCE [LARGE SCALE GENOMIC DNA]</scope>
    <source>
        <strain evidence="2">DSM 14429 / JCM 11212 / NBRC 100878 / IC-017</strain>
    </source>
</reference>
<dbReference type="AlphaFoldDB" id="E1QV43"/>